<evidence type="ECO:0000313" key="4">
    <source>
        <dbReference type="Proteomes" id="UP000078597"/>
    </source>
</evidence>
<keyword evidence="2" id="KW-0812">Transmembrane</keyword>
<protein>
    <submittedName>
        <fullName evidence="3">Uncharacterized protein</fullName>
    </submittedName>
</protein>
<feature type="region of interest" description="Disordered" evidence="1">
    <location>
        <begin position="1157"/>
        <end position="1186"/>
    </location>
</feature>
<feature type="region of interest" description="Disordered" evidence="1">
    <location>
        <begin position="918"/>
        <end position="943"/>
    </location>
</feature>
<feature type="compositionally biased region" description="Polar residues" evidence="1">
    <location>
        <begin position="931"/>
        <end position="943"/>
    </location>
</feature>
<gene>
    <name evidence="3" type="ORF">PMALA_035000</name>
</gene>
<sequence length="1420" mass="164402">MKNNASQRNAIKKEVEGHVSEFHKNVEEIMEIKKNIEEIEIHKINEDYINNQISYTSISNNLNFTIEGNNYSKTKELFHIIESKNNEKVEGTNAYDNSIIYFRFIYFASFLYSNDVETISKVCKLIVDNIVQIGKRSKNGNFILRDSGNYIFRNFNLFIILMKGANYALRFLFQKSFGKDLHSSFIHFNAILSAVLLVDILMKKKSCIAKLSFDHFSFFFINTIVCLSIYTKVIHTNKYIYLFKNGDIARSLVTSILNNLLGREFLTSHSKLLEYVCSASFSLGFDIMKNNKILIDDISDTSEFYIYINTYIKILNKIYKKIMNKIYEENKVENNFVYRIVHILFMNLNKYDICLFKMENDKNRKRKMDVDNEEKVILRGNSGALYNKKVCKGRRSGKSNDKGSGKNDGTINEDPEEHPCDYSDCSIFDCQATYYENLGSHDGVSNNNDGGNSYRGSNKDIIKDAHSANNEGTTNDAYSTGDKGCTLNNSDSRCLGTLGKGDYEGMKRDISIRKKDIYVYSKEELEKIQNNRIDFMNKYLFFIQLIFYGIKKNNPLILLAYINHEIIDSYNNNLKYYFKKMELLLNKDLGNCVSSININNCTDIYSLDFSFEHFLNEHNHLKESKLSIFNSYKNVFSQYTNFDSEIIYNNFDLSIDDVILKKREFLESLKMININELSFDHNKYEHLKQTIIEYINELENTQVLEEIQNVDVVSDYNFLCTMYRIPKGTDKDTNQMSSNDKQENAIPNNGRSNNRPEEENNLREGAQDGQHNERNENKVEDRGGDIGRSGRRSNVGNDKGRGSHEKDDENDTTVNHLKNSKELEDTAKRFSAHILEEANIEEGNASINSSGSVTRVEVDSKEKEENKEMEEHKEGEEQKELTFISHSIYLRNETIENVDMNTLRDKYNSPNNFSSSIITEKVETKDRNRSNNKTDSSHYSTEKTLIQENNVLSRNMQSSKPRNSMYEKMDQLNIFNYNKFCKSNERESEKNGTNNQEGEIGQAGIVSQYDQLSQTDQANQAGIGSQYGQTGLSSQTGIVSECDRVSQINDQIQSRHPYDRKTKDEKEKNTSNDNFNKNKSYNHENIRNKDHSKKMKSENHIKIFEDEKNKNRNHSDGRTDYSYKEKKLQEIQQVHKMRSEYNYLTCSEIKKKTHLLNDEQKKEKNNSELICKNGESGSKSNMLSYRDETENKSIYAFRREKSNDGKFRHDHDKNRSMMKNASTSNAINSTVNNNTEPFSRSKTNVKYLINKYKNQKEPSQSFNLKTCPIFSQKKDSYSIQNMSSNSSSNNNDANKTIMHKLHNKLPFQIEKKKNYVYERSISSISSISDMKTKTDRHNLIPNSSPDHVINSSLSKRNFSNNCFHNKNDKKFFIYSTNSNSSNNVTYNSKNDAKSSTTLSSCSTKRKNQVGISIPLKKSIL</sequence>
<feature type="compositionally biased region" description="Basic and acidic residues" evidence="1">
    <location>
        <begin position="1157"/>
        <end position="1166"/>
    </location>
</feature>
<feature type="transmembrane region" description="Helical" evidence="2">
    <location>
        <begin position="185"/>
        <end position="201"/>
    </location>
</feature>
<feature type="compositionally biased region" description="Basic and acidic residues" evidence="1">
    <location>
        <begin position="920"/>
        <end position="929"/>
    </location>
</feature>
<keyword evidence="2" id="KW-1133">Transmembrane helix</keyword>
<feature type="transmembrane region" description="Helical" evidence="2">
    <location>
        <begin position="155"/>
        <end position="173"/>
    </location>
</feature>
<proteinExistence type="predicted"/>
<dbReference type="EMBL" id="FLQW01001975">
    <property type="protein sequence ID" value="SBS92011.1"/>
    <property type="molecule type" value="Genomic_DNA"/>
</dbReference>
<feature type="region of interest" description="Disordered" evidence="1">
    <location>
        <begin position="846"/>
        <end position="878"/>
    </location>
</feature>
<feature type="region of interest" description="Disordered" evidence="1">
    <location>
        <begin position="727"/>
        <end position="824"/>
    </location>
</feature>
<feature type="transmembrane region" description="Helical" evidence="2">
    <location>
        <begin position="213"/>
        <end position="230"/>
    </location>
</feature>
<accession>A0A1A8WGB7</accession>
<evidence type="ECO:0000256" key="1">
    <source>
        <dbReference type="SAM" id="MobiDB-lite"/>
    </source>
</evidence>
<keyword evidence="2" id="KW-0472">Membrane</keyword>
<feature type="region of interest" description="Disordered" evidence="1">
    <location>
        <begin position="393"/>
        <end position="415"/>
    </location>
</feature>
<feature type="compositionally biased region" description="Basic and acidic residues" evidence="1">
    <location>
        <begin position="1081"/>
        <end position="1096"/>
    </location>
</feature>
<feature type="compositionally biased region" description="Basic and acidic residues" evidence="1">
    <location>
        <begin position="856"/>
        <end position="878"/>
    </location>
</feature>
<name>A0A1A8WGB7_PLAMA</name>
<feature type="compositionally biased region" description="Basic and acidic residues" evidence="1">
    <location>
        <begin position="754"/>
        <end position="785"/>
    </location>
</feature>
<feature type="region of interest" description="Disordered" evidence="1">
    <location>
        <begin position="1048"/>
        <end position="1096"/>
    </location>
</feature>
<feature type="compositionally biased region" description="Basic and acidic residues" evidence="1">
    <location>
        <begin position="798"/>
        <end position="807"/>
    </location>
</feature>
<dbReference type="Proteomes" id="UP000078597">
    <property type="component" value="Unassembled WGS sequence"/>
</dbReference>
<evidence type="ECO:0000256" key="2">
    <source>
        <dbReference type="SAM" id="Phobius"/>
    </source>
</evidence>
<dbReference type="VEuPathDB" id="PlasmoDB:PmUG01_12042500"/>
<organism evidence="3 4">
    <name type="scientific">Plasmodium malariae</name>
    <dbReference type="NCBI Taxonomy" id="5858"/>
    <lineage>
        <taxon>Eukaryota</taxon>
        <taxon>Sar</taxon>
        <taxon>Alveolata</taxon>
        <taxon>Apicomplexa</taxon>
        <taxon>Aconoidasida</taxon>
        <taxon>Haemosporida</taxon>
        <taxon>Plasmodiidae</taxon>
        <taxon>Plasmodium</taxon>
        <taxon>Plasmodium (Plasmodium)</taxon>
    </lineage>
</organism>
<evidence type="ECO:0000313" key="3">
    <source>
        <dbReference type="EMBL" id="SBS92011.1"/>
    </source>
</evidence>
<reference evidence="4" key="1">
    <citation type="submission" date="2016-05" db="EMBL/GenBank/DDBJ databases">
        <authorList>
            <person name="Naeem Raeece"/>
        </authorList>
    </citation>
    <scope>NUCLEOTIDE SEQUENCE [LARGE SCALE GENOMIC DNA]</scope>
</reference>
<feature type="compositionally biased region" description="Basic and acidic residues" evidence="1">
    <location>
        <begin position="1056"/>
        <end position="1070"/>
    </location>
</feature>